<reference evidence="3" key="1">
    <citation type="journal article" date="2020" name="Sci. Rep.">
        <title>Chromosome-scale genome assembly for the duckweed Spirodela intermedia, integrating cytogenetic maps, PacBio and Oxford Nanopore libraries.</title>
        <authorList>
            <person name="Hoang P.T.N."/>
            <person name="Fiebig A."/>
            <person name="Novak P."/>
            <person name="Macas J."/>
            <person name="Cao H.X."/>
            <person name="Stepanenko A."/>
            <person name="Chen G."/>
            <person name="Borisjuk N."/>
            <person name="Scholz U."/>
            <person name="Schubert I."/>
        </authorList>
    </citation>
    <scope>NUCLEOTIDE SEQUENCE [LARGE SCALE GENOMIC DNA]</scope>
</reference>
<gene>
    <name evidence="2" type="ORF">SI7747_UN021557</name>
</gene>
<evidence type="ECO:0000313" key="3">
    <source>
        <dbReference type="Proteomes" id="UP001189122"/>
    </source>
</evidence>
<comment type="caution">
    <text evidence="2">The sequence shown here is derived from an EMBL/GenBank/DDBJ whole genome shotgun (WGS) entry which is preliminary data.</text>
</comment>
<dbReference type="InterPro" id="IPR046960">
    <property type="entry name" value="PPR_At4g14850-like_plant"/>
</dbReference>
<dbReference type="Gene3D" id="1.25.40.10">
    <property type="entry name" value="Tetratricopeptide repeat domain"/>
    <property type="match status" value="1"/>
</dbReference>
<dbReference type="PANTHER" id="PTHR47926">
    <property type="entry name" value="PENTATRICOPEPTIDE REPEAT-CONTAINING PROTEIN"/>
    <property type="match status" value="1"/>
</dbReference>
<proteinExistence type="predicted"/>
<dbReference type="Proteomes" id="UP001189122">
    <property type="component" value="Unassembled WGS sequence"/>
</dbReference>
<evidence type="ECO:0000256" key="1">
    <source>
        <dbReference type="SAM" id="Phobius"/>
    </source>
</evidence>
<sequence length="75" mass="8133">MLEMGIEPNKFIISSLLTACAHLAALVLGTQIHAYTVKRSYPLDVAAKNSLLTMYSCCGCIVEAVRVFDSIKARA</sequence>
<protein>
    <submittedName>
        <fullName evidence="2">Uncharacterized protein</fullName>
    </submittedName>
</protein>
<keyword evidence="3" id="KW-1185">Reference proteome</keyword>
<dbReference type="EMBL" id="CACRZD030000251">
    <property type="protein sequence ID" value="CAA6675215.1"/>
    <property type="molecule type" value="Genomic_DNA"/>
</dbReference>
<name>A0ABN7EBD4_SPIIN</name>
<keyword evidence="1" id="KW-0472">Membrane</keyword>
<organism evidence="2 3">
    <name type="scientific">Spirodela intermedia</name>
    <name type="common">Intermediate duckweed</name>
    <dbReference type="NCBI Taxonomy" id="51605"/>
    <lineage>
        <taxon>Eukaryota</taxon>
        <taxon>Viridiplantae</taxon>
        <taxon>Streptophyta</taxon>
        <taxon>Embryophyta</taxon>
        <taxon>Tracheophyta</taxon>
        <taxon>Spermatophyta</taxon>
        <taxon>Magnoliopsida</taxon>
        <taxon>Liliopsida</taxon>
        <taxon>Araceae</taxon>
        <taxon>Lemnoideae</taxon>
        <taxon>Spirodela</taxon>
    </lineage>
</organism>
<feature type="transmembrane region" description="Helical" evidence="1">
    <location>
        <begin position="50"/>
        <end position="68"/>
    </location>
</feature>
<dbReference type="InterPro" id="IPR011990">
    <property type="entry name" value="TPR-like_helical_dom_sf"/>
</dbReference>
<keyword evidence="1" id="KW-0812">Transmembrane</keyword>
<keyword evidence="1" id="KW-1133">Transmembrane helix</keyword>
<accession>A0ABN7EBD4</accession>
<evidence type="ECO:0000313" key="2">
    <source>
        <dbReference type="EMBL" id="CAA6675215.1"/>
    </source>
</evidence>